<evidence type="ECO:0000256" key="2">
    <source>
        <dbReference type="ARBA" id="ARBA00022475"/>
    </source>
</evidence>
<comment type="similarity">
    <text evidence="7">Belongs to the plant Proton pump-interactor protein family.</text>
</comment>
<name>A0AAV8ETK0_9POAL</name>
<comment type="subcellular location">
    <subcellularLocation>
        <location evidence="1">Cell membrane</location>
        <topology evidence="1">Single-pass membrane protein</topology>
    </subcellularLocation>
</comment>
<organism evidence="10 11">
    <name type="scientific">Rhynchospora pubera</name>
    <dbReference type="NCBI Taxonomy" id="906938"/>
    <lineage>
        <taxon>Eukaryota</taxon>
        <taxon>Viridiplantae</taxon>
        <taxon>Streptophyta</taxon>
        <taxon>Embryophyta</taxon>
        <taxon>Tracheophyta</taxon>
        <taxon>Spermatophyta</taxon>
        <taxon>Magnoliopsida</taxon>
        <taxon>Liliopsida</taxon>
        <taxon>Poales</taxon>
        <taxon>Cyperaceae</taxon>
        <taxon>Cyperoideae</taxon>
        <taxon>Rhynchosporeae</taxon>
        <taxon>Rhynchospora</taxon>
    </lineage>
</organism>
<dbReference type="GO" id="GO:0005886">
    <property type="term" value="C:plasma membrane"/>
    <property type="evidence" value="ECO:0007669"/>
    <property type="project" value="UniProtKB-SubCell"/>
</dbReference>
<dbReference type="Proteomes" id="UP001140206">
    <property type="component" value="Chromosome 3"/>
</dbReference>
<evidence type="ECO:0000256" key="6">
    <source>
        <dbReference type="ARBA" id="ARBA00023136"/>
    </source>
</evidence>
<accession>A0AAV8ETK0</accession>
<feature type="region of interest" description="Disordered" evidence="9">
    <location>
        <begin position="1"/>
        <end position="25"/>
    </location>
</feature>
<feature type="coiled-coil region" evidence="8">
    <location>
        <begin position="159"/>
        <end position="201"/>
    </location>
</feature>
<keyword evidence="2" id="KW-1003">Cell membrane</keyword>
<dbReference type="PANTHER" id="PTHR32219:SF2">
    <property type="entry name" value="PROTON PUMP-INTERACTOR 1"/>
    <property type="match status" value="1"/>
</dbReference>
<sequence length="352" mass="42032">MELEQHQRNADEGHDSYSSEQKDLIDKQSKALPNRVHTFYFIKYQQHEEPKIMQNLAHANFEIQRQREEINRLKGKLETIEVKHKSMRNIEHINRFWENYYGMVANRKSQELTRIKGFLKKDANTKGMRLRLPEEEELLNLIKALNHRMKNKTLSAYEEKKLMKQLKEMEATRERIMMNASEEVKQNQEREEKENQRLFNKIVDAPAKEWVKSQVKFIERMKEMHQERRAKGQHLRKDLKALENEIRLVKEWINTANSKMEKAHNVIHKSEKYRLEALVPLNDAMALAEEKDIDALAELSNNEIERFFSQWSNNKLFKTDYERRVLQSLETRGLGRDGRARNSDETGLTSQQ</sequence>
<keyword evidence="6" id="KW-0472">Membrane</keyword>
<dbReference type="EMBL" id="JAMFTS010000003">
    <property type="protein sequence ID" value="KAJ4782112.1"/>
    <property type="molecule type" value="Genomic_DNA"/>
</dbReference>
<evidence type="ECO:0000256" key="3">
    <source>
        <dbReference type="ARBA" id="ARBA00022692"/>
    </source>
</evidence>
<keyword evidence="11" id="KW-1185">Reference proteome</keyword>
<evidence type="ECO:0000256" key="7">
    <source>
        <dbReference type="ARBA" id="ARBA00038080"/>
    </source>
</evidence>
<dbReference type="PANTHER" id="PTHR32219">
    <property type="entry name" value="RNA-BINDING PROTEIN YLMH-RELATED"/>
    <property type="match status" value="1"/>
</dbReference>
<comment type="caution">
    <text evidence="10">The sequence shown here is derived from an EMBL/GenBank/DDBJ whole genome shotgun (WGS) entry which is preliminary data.</text>
</comment>
<keyword evidence="4" id="KW-1133">Transmembrane helix</keyword>
<evidence type="ECO:0000256" key="1">
    <source>
        <dbReference type="ARBA" id="ARBA00004162"/>
    </source>
</evidence>
<dbReference type="InterPro" id="IPR055282">
    <property type="entry name" value="PPI1-4"/>
</dbReference>
<evidence type="ECO:0000313" key="10">
    <source>
        <dbReference type="EMBL" id="KAJ4782112.1"/>
    </source>
</evidence>
<evidence type="ECO:0000256" key="5">
    <source>
        <dbReference type="ARBA" id="ARBA00023054"/>
    </source>
</evidence>
<feature type="coiled-coil region" evidence="8">
    <location>
        <begin position="56"/>
        <end position="83"/>
    </location>
</feature>
<evidence type="ECO:0000256" key="4">
    <source>
        <dbReference type="ARBA" id="ARBA00022989"/>
    </source>
</evidence>
<evidence type="ECO:0000256" key="8">
    <source>
        <dbReference type="SAM" id="Coils"/>
    </source>
</evidence>
<dbReference type="AlphaFoldDB" id="A0AAV8ETK0"/>
<keyword evidence="3" id="KW-0812">Transmembrane</keyword>
<proteinExistence type="inferred from homology"/>
<evidence type="ECO:0000313" key="11">
    <source>
        <dbReference type="Proteomes" id="UP001140206"/>
    </source>
</evidence>
<keyword evidence="5 8" id="KW-0175">Coiled coil</keyword>
<reference evidence="10" key="1">
    <citation type="submission" date="2022-08" db="EMBL/GenBank/DDBJ databases">
        <authorList>
            <person name="Marques A."/>
        </authorList>
    </citation>
    <scope>NUCLEOTIDE SEQUENCE</scope>
    <source>
        <strain evidence="10">RhyPub2mFocal</strain>
        <tissue evidence="10">Leaves</tissue>
    </source>
</reference>
<protein>
    <submittedName>
        <fullName evidence="10">Proton pump-interactor</fullName>
    </submittedName>
</protein>
<evidence type="ECO:0000256" key="9">
    <source>
        <dbReference type="SAM" id="MobiDB-lite"/>
    </source>
</evidence>
<gene>
    <name evidence="10" type="ORF">LUZ62_066369</name>
</gene>